<organism evidence="3 4">
    <name type="scientific">Sistotremastrum suecicum HHB10207 ss-3</name>
    <dbReference type="NCBI Taxonomy" id="1314776"/>
    <lineage>
        <taxon>Eukaryota</taxon>
        <taxon>Fungi</taxon>
        <taxon>Dikarya</taxon>
        <taxon>Basidiomycota</taxon>
        <taxon>Agaricomycotina</taxon>
        <taxon>Agaricomycetes</taxon>
        <taxon>Sistotremastrales</taxon>
        <taxon>Sistotremastraceae</taxon>
        <taxon>Sistotremastrum</taxon>
    </lineage>
</organism>
<gene>
    <name evidence="3" type="ORF">SISSUDRAFT_1050017</name>
</gene>
<accession>A0A166BG15</accession>
<dbReference type="EMBL" id="KV428110">
    <property type="protein sequence ID" value="KZT36332.1"/>
    <property type="molecule type" value="Genomic_DNA"/>
</dbReference>
<proteinExistence type="predicted"/>
<evidence type="ECO:0000313" key="4">
    <source>
        <dbReference type="Proteomes" id="UP000076798"/>
    </source>
</evidence>
<dbReference type="SUPFAM" id="SSF47459">
    <property type="entry name" value="HLH, helix-loop-helix DNA-binding domain"/>
    <property type="match status" value="1"/>
</dbReference>
<dbReference type="Pfam" id="PF00010">
    <property type="entry name" value="HLH"/>
    <property type="match status" value="1"/>
</dbReference>
<evidence type="ECO:0000313" key="3">
    <source>
        <dbReference type="EMBL" id="KZT36332.1"/>
    </source>
</evidence>
<dbReference type="Gene3D" id="4.10.280.10">
    <property type="entry name" value="Helix-loop-helix DNA-binding domain"/>
    <property type="match status" value="1"/>
</dbReference>
<sequence length="199" mass="21655">MASSQGGRASGSSHSTNNSNGFGPYPRQPNTQFGPEFAGPSALKTQSHMQPLEQYLHMTQDIPGHSLAFGTPFQFHSYPAQLPSSAPHAALPSLDERSRMLSDLKAKGTPAGQPLDHPDVSYATDRGHMADFDAVSADKRSRNKLNQAFEALRGLLRGYQLPTSRADFLGEVLKIIQGLQEDKEHLRNQVMALGHIPVV</sequence>
<feature type="domain" description="BHLH" evidence="2">
    <location>
        <begin position="139"/>
        <end position="180"/>
    </location>
</feature>
<evidence type="ECO:0000256" key="1">
    <source>
        <dbReference type="SAM" id="MobiDB-lite"/>
    </source>
</evidence>
<feature type="compositionally biased region" description="Low complexity" evidence="1">
    <location>
        <begin position="1"/>
        <end position="23"/>
    </location>
</feature>
<keyword evidence="4" id="KW-1185">Reference proteome</keyword>
<dbReference type="InterPro" id="IPR036638">
    <property type="entry name" value="HLH_DNA-bd_sf"/>
</dbReference>
<name>A0A166BG15_9AGAM</name>
<dbReference type="InterPro" id="IPR011598">
    <property type="entry name" value="bHLH_dom"/>
</dbReference>
<protein>
    <recommendedName>
        <fullName evidence="2">BHLH domain-containing protein</fullName>
    </recommendedName>
</protein>
<dbReference type="AlphaFoldDB" id="A0A166BG15"/>
<evidence type="ECO:0000259" key="2">
    <source>
        <dbReference type="Pfam" id="PF00010"/>
    </source>
</evidence>
<dbReference type="GO" id="GO:0046983">
    <property type="term" value="F:protein dimerization activity"/>
    <property type="evidence" value="ECO:0007669"/>
    <property type="project" value="InterPro"/>
</dbReference>
<dbReference type="Proteomes" id="UP000076798">
    <property type="component" value="Unassembled WGS sequence"/>
</dbReference>
<feature type="region of interest" description="Disordered" evidence="1">
    <location>
        <begin position="1"/>
        <end position="42"/>
    </location>
</feature>
<reference evidence="3 4" key="1">
    <citation type="journal article" date="2016" name="Mol. Biol. Evol.">
        <title>Comparative Genomics of Early-Diverging Mushroom-Forming Fungi Provides Insights into the Origins of Lignocellulose Decay Capabilities.</title>
        <authorList>
            <person name="Nagy L.G."/>
            <person name="Riley R."/>
            <person name="Tritt A."/>
            <person name="Adam C."/>
            <person name="Daum C."/>
            <person name="Floudas D."/>
            <person name="Sun H."/>
            <person name="Yadav J.S."/>
            <person name="Pangilinan J."/>
            <person name="Larsson K.H."/>
            <person name="Matsuura K."/>
            <person name="Barry K."/>
            <person name="Labutti K."/>
            <person name="Kuo R."/>
            <person name="Ohm R.A."/>
            <person name="Bhattacharya S.S."/>
            <person name="Shirouzu T."/>
            <person name="Yoshinaga Y."/>
            <person name="Martin F.M."/>
            <person name="Grigoriev I.V."/>
            <person name="Hibbett D.S."/>
        </authorList>
    </citation>
    <scope>NUCLEOTIDE SEQUENCE [LARGE SCALE GENOMIC DNA]</scope>
    <source>
        <strain evidence="3 4">HHB10207 ss-3</strain>
    </source>
</reference>